<proteinExistence type="predicted"/>
<protein>
    <submittedName>
        <fullName evidence="1">Uncharacterized protein</fullName>
    </submittedName>
</protein>
<dbReference type="EMBL" id="JBHSJD010000017">
    <property type="protein sequence ID" value="MFC5025036.1"/>
    <property type="molecule type" value="Genomic_DNA"/>
</dbReference>
<dbReference type="RefSeq" id="WP_345691010.1">
    <property type="nucleotide sequence ID" value="NZ_BAABIT010000001.1"/>
</dbReference>
<keyword evidence="2" id="KW-1185">Reference proteome</keyword>
<evidence type="ECO:0000313" key="2">
    <source>
        <dbReference type="Proteomes" id="UP001595829"/>
    </source>
</evidence>
<comment type="caution">
    <text evidence="1">The sequence shown here is derived from an EMBL/GenBank/DDBJ whole genome shotgun (WGS) entry which is preliminary data.</text>
</comment>
<dbReference type="Proteomes" id="UP001595829">
    <property type="component" value="Unassembled WGS sequence"/>
</dbReference>
<evidence type="ECO:0000313" key="1">
    <source>
        <dbReference type="EMBL" id="MFC5025036.1"/>
    </source>
</evidence>
<reference evidence="2" key="1">
    <citation type="journal article" date="2019" name="Int. J. Syst. Evol. Microbiol.">
        <title>The Global Catalogue of Microorganisms (GCM) 10K type strain sequencing project: providing services to taxonomists for standard genome sequencing and annotation.</title>
        <authorList>
            <consortium name="The Broad Institute Genomics Platform"/>
            <consortium name="The Broad Institute Genome Sequencing Center for Infectious Disease"/>
            <person name="Wu L."/>
            <person name="Ma J."/>
        </authorList>
    </citation>
    <scope>NUCLEOTIDE SEQUENCE [LARGE SCALE GENOMIC DNA]</scope>
    <source>
        <strain evidence="2">CGMCC 4.1648</strain>
    </source>
</reference>
<sequence>MDALFLGTAWPQSFRDEFEFANARDAWLRILRGTQYGEGIQRFVREVVSASEELGIPVDDGELMLALAGRLEAAGLDGRRLPRRLLPRMALQGSRTVYGPPRDLRLPDPPDGVKERVRRFWKDSAEEPWANDTPQAVLRHGLRRFHDAGLPVKKESAMLLPAFYAGLMTKPGELLEDMGAHASAWALSLDETSVLVPVLDILMVAAEIEMSVAETLGRLFAVPAFTEPLPSDALLWTSSPGLALPRLAFELDIPAVSTLETVVTPDLLDWVGMHARMRLSAAARWSAADLEDMDSAEGGQAEPDERWAERREAVREALLRKVRKKSIEPAAFKRPQLDRPVERIWNADGSSVVRIPADTAPGKRWKDGVEGQMAAFREKFGREPGPDDPLFFDPDADEPTPLTREHFDDMMLDLAERAVEMGIDPAFVHAWREVGYVVTAENMSMFTTAEVLAFKRALARHRQAWA</sequence>
<organism evidence="1 2">
    <name type="scientific">Streptomyces coeruleoprunus</name>
    <dbReference type="NCBI Taxonomy" id="285563"/>
    <lineage>
        <taxon>Bacteria</taxon>
        <taxon>Bacillati</taxon>
        <taxon>Actinomycetota</taxon>
        <taxon>Actinomycetes</taxon>
        <taxon>Kitasatosporales</taxon>
        <taxon>Streptomycetaceae</taxon>
        <taxon>Streptomyces</taxon>
    </lineage>
</organism>
<name>A0ABV9XI49_9ACTN</name>
<gene>
    <name evidence="1" type="ORF">ACFPM3_23195</name>
</gene>
<accession>A0ABV9XI49</accession>